<keyword evidence="3" id="KW-1185">Reference proteome</keyword>
<gene>
    <name evidence="2" type="ORF">J0S82_001178</name>
</gene>
<protein>
    <submittedName>
        <fullName evidence="2">Uncharacterized protein</fullName>
    </submittedName>
</protein>
<dbReference type="Proteomes" id="UP000700334">
    <property type="component" value="Unassembled WGS sequence"/>
</dbReference>
<dbReference type="AlphaFoldDB" id="A0A8J6DE84"/>
<proteinExistence type="predicted"/>
<evidence type="ECO:0000256" key="1">
    <source>
        <dbReference type="SAM" id="MobiDB-lite"/>
    </source>
</evidence>
<evidence type="ECO:0000313" key="2">
    <source>
        <dbReference type="EMBL" id="KAG8505374.1"/>
    </source>
</evidence>
<name>A0A8J6DE84_GALPY</name>
<dbReference type="EMBL" id="JAGFMF010012266">
    <property type="protein sequence ID" value="KAG8505374.1"/>
    <property type="molecule type" value="Genomic_DNA"/>
</dbReference>
<organism evidence="2 3">
    <name type="scientific">Galemys pyrenaicus</name>
    <name type="common">Iberian desman</name>
    <name type="synonym">Pyrenean desman</name>
    <dbReference type="NCBI Taxonomy" id="202257"/>
    <lineage>
        <taxon>Eukaryota</taxon>
        <taxon>Metazoa</taxon>
        <taxon>Chordata</taxon>
        <taxon>Craniata</taxon>
        <taxon>Vertebrata</taxon>
        <taxon>Euteleostomi</taxon>
        <taxon>Mammalia</taxon>
        <taxon>Eutheria</taxon>
        <taxon>Laurasiatheria</taxon>
        <taxon>Eulipotyphla</taxon>
        <taxon>Talpidae</taxon>
        <taxon>Galemys</taxon>
    </lineage>
</organism>
<sequence length="172" mass="18735">MEQYVCLRKSDSIYTINLNHVSVTSSSDTGQRAVLMFAAATRASPVAGHLLLEPLLTRSSPETRELPYWTSCGRRWPGKFCACVVWKITPEPAPTHILKRLKRADWCLKGCDPGRTPGSAPKCTVAQWGGGGSQMGLPAQVLLCFPSRSWEEPGEPSSPEDCFAAPTAQTTE</sequence>
<reference evidence="2" key="1">
    <citation type="journal article" date="2021" name="Evol. Appl.">
        <title>The genome of the Pyrenean desman and the effects of bottlenecks and inbreeding on the genomic landscape of an endangered species.</title>
        <authorList>
            <person name="Escoda L."/>
            <person name="Castresana J."/>
        </authorList>
    </citation>
    <scope>NUCLEOTIDE SEQUENCE</scope>
    <source>
        <strain evidence="2">IBE-C5619</strain>
    </source>
</reference>
<feature type="region of interest" description="Disordered" evidence="1">
    <location>
        <begin position="150"/>
        <end position="172"/>
    </location>
</feature>
<comment type="caution">
    <text evidence="2">The sequence shown here is derived from an EMBL/GenBank/DDBJ whole genome shotgun (WGS) entry which is preliminary data.</text>
</comment>
<accession>A0A8J6DE84</accession>
<dbReference type="OrthoDB" id="414863at2759"/>
<evidence type="ECO:0000313" key="3">
    <source>
        <dbReference type="Proteomes" id="UP000700334"/>
    </source>
</evidence>